<gene>
    <name evidence="1" type="ORF">BLNAU_3483</name>
</gene>
<protein>
    <submittedName>
        <fullName evidence="1">Uncharacterized protein</fullName>
    </submittedName>
</protein>
<organism evidence="1 2">
    <name type="scientific">Blattamonas nauphoetae</name>
    <dbReference type="NCBI Taxonomy" id="2049346"/>
    <lineage>
        <taxon>Eukaryota</taxon>
        <taxon>Metamonada</taxon>
        <taxon>Preaxostyla</taxon>
        <taxon>Oxymonadida</taxon>
        <taxon>Blattamonas</taxon>
    </lineage>
</organism>
<keyword evidence="2" id="KW-1185">Reference proteome</keyword>
<sequence length="306" mass="34050">MFCSLVTLVKAGYPFDNALQDKATRFLKNLVPSWFEKEQAEKLVIDLVASSAGSTPGFIASILTLVSSSHSTMVAAALSFLHEVTFRSSIEIQCRLVESDLITNVFATVQPHTLSISGNDEILDNLIWIIVDYITLTDPSYLSECGIIDTVDIFNHCEMILQKVVIPSSQFVTLLISNRYVLFGLLFDSFMSLLVTHIEISPSHRPTLEFVLASPILMAITSCLSFAEGEKCPWTILKNINRSLEKWKREVGEVVQSAKRIIQALISEGFEDTLEQIQMNNKIGSYGGHVVHYCRSISQLLGSNQP</sequence>
<proteinExistence type="predicted"/>
<reference evidence="1 2" key="1">
    <citation type="journal article" date="2022" name="bioRxiv">
        <title>Genomics of Preaxostyla Flagellates Illuminates Evolutionary Transitions and the Path Towards Mitochondrial Loss.</title>
        <authorList>
            <person name="Novak L.V.F."/>
            <person name="Treitli S.C."/>
            <person name="Pyrih J."/>
            <person name="Halakuc P."/>
            <person name="Pipaliya S.V."/>
            <person name="Vacek V."/>
            <person name="Brzon O."/>
            <person name="Soukal P."/>
            <person name="Eme L."/>
            <person name="Dacks J.B."/>
            <person name="Karnkowska A."/>
            <person name="Elias M."/>
            <person name="Hampl V."/>
        </authorList>
    </citation>
    <scope>NUCLEOTIDE SEQUENCE [LARGE SCALE GENOMIC DNA]</scope>
    <source>
        <strain evidence="1">NAU3</strain>
        <tissue evidence="1">Gut</tissue>
    </source>
</reference>
<dbReference type="Proteomes" id="UP001281761">
    <property type="component" value="Unassembled WGS sequence"/>
</dbReference>
<accession>A0ABQ9YDB3</accession>
<comment type="caution">
    <text evidence="1">The sequence shown here is derived from an EMBL/GenBank/DDBJ whole genome shotgun (WGS) entry which is preliminary data.</text>
</comment>
<evidence type="ECO:0000313" key="2">
    <source>
        <dbReference type="Proteomes" id="UP001281761"/>
    </source>
</evidence>
<dbReference type="EMBL" id="JARBJD010000015">
    <property type="protein sequence ID" value="KAK2961685.1"/>
    <property type="molecule type" value="Genomic_DNA"/>
</dbReference>
<name>A0ABQ9YDB3_9EUKA</name>
<evidence type="ECO:0000313" key="1">
    <source>
        <dbReference type="EMBL" id="KAK2961685.1"/>
    </source>
</evidence>